<name>A0ABZ0WRJ3_9BURK</name>
<keyword evidence="5" id="KW-1185">Reference proteome</keyword>
<dbReference type="PANTHER" id="PTHR47752">
    <property type="entry name" value="HTH-TYPE TRANSCRIPTIONAL REPRESSOR FABR"/>
    <property type="match status" value="1"/>
</dbReference>
<dbReference type="PANTHER" id="PTHR47752:SF1">
    <property type="entry name" value="HTH-TYPE TRANSCRIPTIONAL REPRESSOR FABR"/>
    <property type="match status" value="1"/>
</dbReference>
<evidence type="ECO:0000256" key="2">
    <source>
        <dbReference type="PROSITE-ProRule" id="PRU00335"/>
    </source>
</evidence>
<proteinExistence type="predicted"/>
<organism evidence="4 5">
    <name type="scientific">Paraburkholderia kururiensis</name>
    <dbReference type="NCBI Taxonomy" id="984307"/>
    <lineage>
        <taxon>Bacteria</taxon>
        <taxon>Pseudomonadati</taxon>
        <taxon>Pseudomonadota</taxon>
        <taxon>Betaproteobacteria</taxon>
        <taxon>Burkholderiales</taxon>
        <taxon>Burkholderiaceae</taxon>
        <taxon>Paraburkholderia</taxon>
    </lineage>
</organism>
<keyword evidence="1 2" id="KW-0238">DNA-binding</keyword>
<dbReference type="InterPro" id="IPR009057">
    <property type="entry name" value="Homeodomain-like_sf"/>
</dbReference>
<evidence type="ECO:0000313" key="4">
    <source>
        <dbReference type="EMBL" id="WQD80022.1"/>
    </source>
</evidence>
<dbReference type="SUPFAM" id="SSF46689">
    <property type="entry name" value="Homeodomain-like"/>
    <property type="match status" value="1"/>
</dbReference>
<dbReference type="InterPro" id="IPR001647">
    <property type="entry name" value="HTH_TetR"/>
</dbReference>
<evidence type="ECO:0000313" key="5">
    <source>
        <dbReference type="Proteomes" id="UP001325479"/>
    </source>
</evidence>
<dbReference type="PROSITE" id="PS50977">
    <property type="entry name" value="HTH_TETR_2"/>
    <property type="match status" value="1"/>
</dbReference>
<evidence type="ECO:0000259" key="3">
    <source>
        <dbReference type="PROSITE" id="PS50977"/>
    </source>
</evidence>
<dbReference type="Pfam" id="PF00440">
    <property type="entry name" value="TetR_N"/>
    <property type="match status" value="1"/>
</dbReference>
<dbReference type="InterPro" id="IPR050692">
    <property type="entry name" value="HTH_transcr_repressor_FabR"/>
</dbReference>
<feature type="domain" description="HTH tetR-type" evidence="3">
    <location>
        <begin position="11"/>
        <end position="72"/>
    </location>
</feature>
<evidence type="ECO:0000256" key="1">
    <source>
        <dbReference type="ARBA" id="ARBA00023125"/>
    </source>
</evidence>
<dbReference type="Proteomes" id="UP001325479">
    <property type="component" value="Chromosome"/>
</dbReference>
<dbReference type="Gene3D" id="1.10.357.10">
    <property type="entry name" value="Tetracycline Repressor, domain 2"/>
    <property type="match status" value="1"/>
</dbReference>
<dbReference type="RefSeq" id="WP_114810938.1">
    <property type="nucleotide sequence ID" value="NZ_CP139965.1"/>
</dbReference>
<gene>
    <name evidence="4" type="ORF">U0042_10240</name>
</gene>
<protein>
    <submittedName>
        <fullName evidence="4">TetR family transcriptional regulator</fullName>
    </submittedName>
</protein>
<dbReference type="EMBL" id="CP139965">
    <property type="protein sequence ID" value="WQD80022.1"/>
    <property type="molecule type" value="Genomic_DNA"/>
</dbReference>
<sequence length="209" mass="23279">MQTAPDEPEFAPGKRRLIEAALRLAASGRSLATLGIRELAREAGLNPNTFYRHFDTLDDLAREALASISARLRPMLRRERWLAAHDEPFSVPRRACAAFFGFVLEHRDAFLCALAEYHGTSAALRDAVRGNLNEVSQEMADDVVQLSLVPGLSRATVDEICAQIVLQLFHLSHEYIHHAAQREALVGYAERFIMRLFAGAAMLAQHDMA</sequence>
<accession>A0ABZ0WRJ3</accession>
<feature type="DNA-binding region" description="H-T-H motif" evidence="2">
    <location>
        <begin position="35"/>
        <end position="54"/>
    </location>
</feature>
<dbReference type="Gene3D" id="1.10.10.60">
    <property type="entry name" value="Homeodomain-like"/>
    <property type="match status" value="1"/>
</dbReference>
<reference evidence="4 5" key="1">
    <citation type="submission" date="2023-12" db="EMBL/GenBank/DDBJ databases">
        <title>Genome sequencing and assembly of bacterial species from a model synthetic community.</title>
        <authorList>
            <person name="Hogle S.L."/>
        </authorList>
    </citation>
    <scope>NUCLEOTIDE SEQUENCE [LARGE SCALE GENOMIC DNA]</scope>
    <source>
        <strain evidence="4 5">HAMBI 2494</strain>
    </source>
</reference>